<evidence type="ECO:0000256" key="13">
    <source>
        <dbReference type="ARBA" id="ARBA00023237"/>
    </source>
</evidence>
<protein>
    <recommendedName>
        <fullName evidence="20">Sugar ABC transporter substrate-binding protein</fullName>
    </recommendedName>
</protein>
<sequence length="356" mass="37374">MIDKFSAPASLAIFLVLAACADGSVRVPVSPSAQASALPGVNVVALTPANIASFAAQPVGSKRTALQPGGKWIYRVGPGDVIRIAVFDHPELSTGTADRQGAAASTVMVQDDGTFFYPFVGKVMAAGMTAEQIRTALTEQLATYIPDPQIEVSVAEFNAHSIVITGEVATPRSVALSTRPLQLLEAINAAGGLTPLADTDHVTVQRGGEVYDVDLHAFLAEGLSANNPVLTAGDIVTVRRQVALEAYVMGSVRQPSVVNLALDPITLTQALARQGGLDELRADARGVFVFRQTAAGTTVFQLDVSAPEGWLTGNRFLLLSGDVIYVTRSPLSKWNDTIRRLLPTLSAGQSADATGR</sequence>
<dbReference type="InterPro" id="IPR049712">
    <property type="entry name" value="Poly_export"/>
</dbReference>
<keyword evidence="13" id="KW-0998">Cell outer membrane</keyword>
<evidence type="ECO:0000256" key="11">
    <source>
        <dbReference type="ARBA" id="ARBA00023136"/>
    </source>
</evidence>
<keyword evidence="11" id="KW-0472">Membrane</keyword>
<keyword evidence="9" id="KW-0406">Ion transport</keyword>
<evidence type="ECO:0000256" key="1">
    <source>
        <dbReference type="ARBA" id="ARBA00004571"/>
    </source>
</evidence>
<keyword evidence="12" id="KW-0564">Palmitate</keyword>
<keyword evidence="8" id="KW-0625">Polysaccharide transport</keyword>
<dbReference type="GO" id="GO:0015288">
    <property type="term" value="F:porin activity"/>
    <property type="evidence" value="ECO:0007669"/>
    <property type="project" value="UniProtKB-KW"/>
</dbReference>
<dbReference type="InterPro" id="IPR003715">
    <property type="entry name" value="Poly_export_N"/>
</dbReference>
<feature type="domain" description="SLBB" evidence="17">
    <location>
        <begin position="162"/>
        <end position="238"/>
    </location>
</feature>
<name>A0A1D9MFP1_9RHOB</name>
<evidence type="ECO:0000313" key="18">
    <source>
        <dbReference type="EMBL" id="AOZ70684.1"/>
    </source>
</evidence>
<evidence type="ECO:0000256" key="3">
    <source>
        <dbReference type="ARBA" id="ARBA00022448"/>
    </source>
</evidence>
<evidence type="ECO:0000259" key="17">
    <source>
        <dbReference type="Pfam" id="PF22461"/>
    </source>
</evidence>
<dbReference type="Gene3D" id="3.10.560.10">
    <property type="entry name" value="Outer membrane lipoprotein wza domain like"/>
    <property type="match status" value="2"/>
</dbReference>
<evidence type="ECO:0000256" key="14">
    <source>
        <dbReference type="ARBA" id="ARBA00023288"/>
    </source>
</evidence>
<reference evidence="18 19" key="1">
    <citation type="submission" date="2016-10" db="EMBL/GenBank/DDBJ databases">
        <title>Rhodobacter sp. LPB0142, isolated from sea water.</title>
        <authorList>
            <person name="Kim E."/>
            <person name="Yi H."/>
        </authorList>
    </citation>
    <scope>NUCLEOTIDE SEQUENCE [LARGE SCALE GENOMIC DNA]</scope>
    <source>
        <strain evidence="18 19">LPB0142</strain>
    </source>
</reference>
<evidence type="ECO:0000256" key="9">
    <source>
        <dbReference type="ARBA" id="ARBA00023065"/>
    </source>
</evidence>
<feature type="chain" id="PRO_5009443618" description="Sugar ABC transporter substrate-binding protein" evidence="15">
    <location>
        <begin position="22"/>
        <end position="356"/>
    </location>
</feature>
<dbReference type="Proteomes" id="UP000176562">
    <property type="component" value="Chromosome"/>
</dbReference>
<feature type="signal peptide" evidence="15">
    <location>
        <begin position="1"/>
        <end position="21"/>
    </location>
</feature>
<evidence type="ECO:0000256" key="10">
    <source>
        <dbReference type="ARBA" id="ARBA00023114"/>
    </source>
</evidence>
<evidence type="ECO:0000256" key="6">
    <source>
        <dbReference type="ARBA" id="ARBA00022692"/>
    </source>
</evidence>
<dbReference type="PANTHER" id="PTHR33619:SF3">
    <property type="entry name" value="POLYSACCHARIDE EXPORT PROTEIN GFCE-RELATED"/>
    <property type="match status" value="1"/>
</dbReference>
<keyword evidence="6" id="KW-0812">Transmembrane</keyword>
<evidence type="ECO:0000256" key="8">
    <source>
        <dbReference type="ARBA" id="ARBA00023047"/>
    </source>
</evidence>
<evidence type="ECO:0000256" key="5">
    <source>
        <dbReference type="ARBA" id="ARBA00022597"/>
    </source>
</evidence>
<keyword evidence="3" id="KW-0813">Transport</keyword>
<evidence type="ECO:0000256" key="7">
    <source>
        <dbReference type="ARBA" id="ARBA00022729"/>
    </source>
</evidence>
<keyword evidence="5" id="KW-0762">Sugar transport</keyword>
<proteinExistence type="inferred from homology"/>
<dbReference type="Pfam" id="PF22461">
    <property type="entry name" value="SLBB_2"/>
    <property type="match status" value="2"/>
</dbReference>
<evidence type="ECO:0000256" key="2">
    <source>
        <dbReference type="ARBA" id="ARBA00009450"/>
    </source>
</evidence>
<feature type="domain" description="SLBB" evidence="17">
    <location>
        <begin position="246"/>
        <end position="326"/>
    </location>
</feature>
<dbReference type="GO" id="GO:0015159">
    <property type="term" value="F:polysaccharide transmembrane transporter activity"/>
    <property type="evidence" value="ECO:0007669"/>
    <property type="project" value="InterPro"/>
</dbReference>
<comment type="similarity">
    <text evidence="2">Belongs to the BexD/CtrA/VexA family.</text>
</comment>
<feature type="domain" description="Polysaccharide export protein N-terminal" evidence="16">
    <location>
        <begin position="74"/>
        <end position="154"/>
    </location>
</feature>
<dbReference type="GO" id="GO:0006811">
    <property type="term" value="P:monoatomic ion transport"/>
    <property type="evidence" value="ECO:0007669"/>
    <property type="project" value="UniProtKB-KW"/>
</dbReference>
<evidence type="ECO:0008006" key="20">
    <source>
        <dbReference type="Google" id="ProtNLM"/>
    </source>
</evidence>
<organism evidence="18 19">
    <name type="scientific">Rhodobacter xanthinilyticus</name>
    <dbReference type="NCBI Taxonomy" id="1850250"/>
    <lineage>
        <taxon>Bacteria</taxon>
        <taxon>Pseudomonadati</taxon>
        <taxon>Pseudomonadota</taxon>
        <taxon>Alphaproteobacteria</taxon>
        <taxon>Rhodobacterales</taxon>
        <taxon>Rhodobacter group</taxon>
        <taxon>Rhodobacter</taxon>
    </lineage>
</organism>
<keyword evidence="14" id="KW-0449">Lipoprotein</keyword>
<dbReference type="STRING" id="1850250.LPB142_16205"/>
<keyword evidence="7 15" id="KW-0732">Signal</keyword>
<dbReference type="RefSeq" id="WP_071167005.1">
    <property type="nucleotide sequence ID" value="NZ_CP017781.1"/>
</dbReference>
<evidence type="ECO:0000256" key="4">
    <source>
        <dbReference type="ARBA" id="ARBA00022452"/>
    </source>
</evidence>
<dbReference type="PANTHER" id="PTHR33619">
    <property type="entry name" value="POLYSACCHARIDE EXPORT PROTEIN GFCE-RELATED"/>
    <property type="match status" value="1"/>
</dbReference>
<accession>A0A1D9MFP1</accession>
<evidence type="ECO:0000256" key="15">
    <source>
        <dbReference type="SAM" id="SignalP"/>
    </source>
</evidence>
<keyword evidence="10" id="KW-0626">Porin</keyword>
<evidence type="ECO:0000259" key="16">
    <source>
        <dbReference type="Pfam" id="PF02563"/>
    </source>
</evidence>
<keyword evidence="4" id="KW-1134">Transmembrane beta strand</keyword>
<dbReference type="GO" id="GO:0046930">
    <property type="term" value="C:pore complex"/>
    <property type="evidence" value="ECO:0007669"/>
    <property type="project" value="UniProtKB-KW"/>
</dbReference>
<gene>
    <name evidence="18" type="ORF">LPB142_16205</name>
</gene>
<dbReference type="AlphaFoldDB" id="A0A1D9MFP1"/>
<dbReference type="InterPro" id="IPR054765">
    <property type="entry name" value="SLBB_dom"/>
</dbReference>
<dbReference type="EMBL" id="CP017781">
    <property type="protein sequence ID" value="AOZ70684.1"/>
    <property type="molecule type" value="Genomic_DNA"/>
</dbReference>
<dbReference type="Gene3D" id="3.30.1950.10">
    <property type="entry name" value="wza like domain"/>
    <property type="match status" value="1"/>
</dbReference>
<keyword evidence="19" id="KW-1185">Reference proteome</keyword>
<dbReference type="KEGG" id="rhp:LPB142_16205"/>
<dbReference type="PROSITE" id="PS51257">
    <property type="entry name" value="PROKAR_LIPOPROTEIN"/>
    <property type="match status" value="1"/>
</dbReference>
<evidence type="ECO:0000256" key="12">
    <source>
        <dbReference type="ARBA" id="ARBA00023139"/>
    </source>
</evidence>
<comment type="subcellular location">
    <subcellularLocation>
        <location evidence="1">Cell outer membrane</location>
        <topology evidence="1">Multi-pass membrane protein</topology>
    </subcellularLocation>
</comment>
<dbReference type="Pfam" id="PF02563">
    <property type="entry name" value="Poly_export"/>
    <property type="match status" value="1"/>
</dbReference>
<dbReference type="GO" id="GO:0009279">
    <property type="term" value="C:cell outer membrane"/>
    <property type="evidence" value="ECO:0007669"/>
    <property type="project" value="UniProtKB-SubCell"/>
</dbReference>
<evidence type="ECO:0000313" key="19">
    <source>
        <dbReference type="Proteomes" id="UP000176562"/>
    </source>
</evidence>